<dbReference type="InterPro" id="IPR020846">
    <property type="entry name" value="MFS_dom"/>
</dbReference>
<dbReference type="Gene3D" id="1.20.1250.20">
    <property type="entry name" value="MFS general substrate transporter like domains"/>
    <property type="match status" value="2"/>
</dbReference>
<dbReference type="PROSITE" id="PS50850">
    <property type="entry name" value="MFS"/>
    <property type="match status" value="1"/>
</dbReference>
<keyword evidence="6 7" id="KW-0472">Membrane</keyword>
<comment type="subcellular location">
    <subcellularLocation>
        <location evidence="1">Cell membrane</location>
        <topology evidence="1">Multi-pass membrane protein</topology>
    </subcellularLocation>
</comment>
<feature type="transmembrane region" description="Helical" evidence="7">
    <location>
        <begin position="396"/>
        <end position="415"/>
    </location>
</feature>
<evidence type="ECO:0000256" key="1">
    <source>
        <dbReference type="ARBA" id="ARBA00004651"/>
    </source>
</evidence>
<sequence length="423" mass="44127">MSTATAPRTRTPRQVIAACAVGTSLAWYDFFLYGTAAVLVFKPLFFPGSDPATGTLLAFATYGVGFLARPVGSIAFGYLGDRYGRRQVLSVTLLLMGMSTFLIGILPTHASIGTTAAVILVLLRFAQGLALGGEWGGAVLLSIEHSGRSRWGLAAAWVQFGVPAGNIAAVGVLALCNAVLDEAAFATWGWRLPFLISAALALVGLWIRGNVAESPMFAGLPATGGNPLREVWAGHRRALAASFCARVGVDVAFYIFTLYLLTHLDDRVGLPSWVGLTAVVAGSTVQLALVPWFGRLSDRLGRRGIATAGAVASMAWAWAFFPLLDTGSTWLVMTAVAVALAAHAAMYGPQAAFIAELFPTRVRYSGTSLGYQLAGVAGGALAPIIALLLFDATGTTLTISLYATLALAVTLYGLATAPPPAES</sequence>
<keyword evidence="10" id="KW-1185">Reference proteome</keyword>
<feature type="transmembrane region" description="Helical" evidence="7">
    <location>
        <begin position="369"/>
        <end position="390"/>
    </location>
</feature>
<evidence type="ECO:0000256" key="2">
    <source>
        <dbReference type="ARBA" id="ARBA00022448"/>
    </source>
</evidence>
<feature type="transmembrane region" description="Helical" evidence="7">
    <location>
        <begin position="188"/>
        <end position="207"/>
    </location>
</feature>
<keyword evidence="5 7" id="KW-1133">Transmembrane helix</keyword>
<evidence type="ECO:0000313" key="9">
    <source>
        <dbReference type="EMBL" id="PRY56982.1"/>
    </source>
</evidence>
<dbReference type="GO" id="GO:0022857">
    <property type="term" value="F:transmembrane transporter activity"/>
    <property type="evidence" value="ECO:0007669"/>
    <property type="project" value="InterPro"/>
</dbReference>
<keyword evidence="3" id="KW-1003">Cell membrane</keyword>
<evidence type="ECO:0000256" key="6">
    <source>
        <dbReference type="ARBA" id="ARBA00023136"/>
    </source>
</evidence>
<feature type="transmembrane region" description="Helical" evidence="7">
    <location>
        <begin position="153"/>
        <end position="176"/>
    </location>
</feature>
<evidence type="ECO:0000256" key="5">
    <source>
        <dbReference type="ARBA" id="ARBA00022989"/>
    </source>
</evidence>
<feature type="transmembrane region" description="Helical" evidence="7">
    <location>
        <begin position="56"/>
        <end position="79"/>
    </location>
</feature>
<dbReference type="SUPFAM" id="SSF103473">
    <property type="entry name" value="MFS general substrate transporter"/>
    <property type="match status" value="1"/>
</dbReference>
<evidence type="ECO:0000313" key="10">
    <source>
        <dbReference type="Proteomes" id="UP000238176"/>
    </source>
</evidence>
<keyword evidence="4 7" id="KW-0812">Transmembrane</keyword>
<organism evidence="9 10">
    <name type="scientific">Glycomyces artemisiae</name>
    <dbReference type="NCBI Taxonomy" id="1076443"/>
    <lineage>
        <taxon>Bacteria</taxon>
        <taxon>Bacillati</taxon>
        <taxon>Actinomycetota</taxon>
        <taxon>Actinomycetes</taxon>
        <taxon>Glycomycetales</taxon>
        <taxon>Glycomycetaceae</taxon>
        <taxon>Glycomyces</taxon>
    </lineage>
</organism>
<name>A0A2T0UGF1_9ACTN</name>
<accession>A0A2T0UGF1</accession>
<proteinExistence type="predicted"/>
<dbReference type="GO" id="GO:0005886">
    <property type="term" value="C:plasma membrane"/>
    <property type="evidence" value="ECO:0007669"/>
    <property type="project" value="UniProtKB-SubCell"/>
</dbReference>
<evidence type="ECO:0000256" key="4">
    <source>
        <dbReference type="ARBA" id="ARBA00022692"/>
    </source>
</evidence>
<dbReference type="OrthoDB" id="8953821at2"/>
<dbReference type="CDD" id="cd17369">
    <property type="entry name" value="MFS_ShiA_like"/>
    <property type="match status" value="1"/>
</dbReference>
<gene>
    <name evidence="9" type="ORF">B0I28_108293</name>
</gene>
<dbReference type="InterPro" id="IPR036259">
    <property type="entry name" value="MFS_trans_sf"/>
</dbReference>
<dbReference type="Pfam" id="PF07690">
    <property type="entry name" value="MFS_1"/>
    <property type="match status" value="1"/>
</dbReference>
<dbReference type="AlphaFoldDB" id="A0A2T0UGF1"/>
<protein>
    <submittedName>
        <fullName evidence="9">Putative MFS family arabinose efflux permease</fullName>
    </submittedName>
</protein>
<evidence type="ECO:0000259" key="8">
    <source>
        <dbReference type="PROSITE" id="PS50850"/>
    </source>
</evidence>
<dbReference type="PANTHER" id="PTHR43045">
    <property type="entry name" value="SHIKIMATE TRANSPORTER"/>
    <property type="match status" value="1"/>
</dbReference>
<reference evidence="9 10" key="1">
    <citation type="submission" date="2018-03" db="EMBL/GenBank/DDBJ databases">
        <title>Genomic Encyclopedia of Type Strains, Phase III (KMG-III): the genomes of soil and plant-associated and newly described type strains.</title>
        <authorList>
            <person name="Whitman W."/>
        </authorList>
    </citation>
    <scope>NUCLEOTIDE SEQUENCE [LARGE SCALE GENOMIC DNA]</scope>
    <source>
        <strain evidence="9 10">CGMCC 4.7067</strain>
    </source>
</reference>
<feature type="domain" description="Major facilitator superfamily (MFS) profile" evidence="8">
    <location>
        <begin position="15"/>
        <end position="421"/>
    </location>
</feature>
<feature type="transmembrane region" description="Helical" evidence="7">
    <location>
        <begin position="305"/>
        <end position="324"/>
    </location>
</feature>
<feature type="transmembrane region" description="Helical" evidence="7">
    <location>
        <begin position="330"/>
        <end position="348"/>
    </location>
</feature>
<comment type="caution">
    <text evidence="9">The sequence shown here is derived from an EMBL/GenBank/DDBJ whole genome shotgun (WGS) entry which is preliminary data.</text>
</comment>
<feature type="transmembrane region" description="Helical" evidence="7">
    <location>
        <begin position="273"/>
        <end position="293"/>
    </location>
</feature>
<dbReference type="InterPro" id="IPR011701">
    <property type="entry name" value="MFS"/>
</dbReference>
<evidence type="ECO:0000256" key="3">
    <source>
        <dbReference type="ARBA" id="ARBA00022475"/>
    </source>
</evidence>
<dbReference type="Proteomes" id="UP000238176">
    <property type="component" value="Unassembled WGS sequence"/>
</dbReference>
<dbReference type="RefSeq" id="WP_106365748.1">
    <property type="nucleotide sequence ID" value="NZ_PVTJ01000008.1"/>
</dbReference>
<evidence type="ECO:0000256" key="7">
    <source>
        <dbReference type="SAM" id="Phobius"/>
    </source>
</evidence>
<feature type="transmembrane region" description="Helical" evidence="7">
    <location>
        <begin position="15"/>
        <end position="36"/>
    </location>
</feature>
<feature type="transmembrane region" description="Helical" evidence="7">
    <location>
        <begin position="238"/>
        <end position="261"/>
    </location>
</feature>
<dbReference type="PANTHER" id="PTHR43045:SF1">
    <property type="entry name" value="SHIKIMATE TRANSPORTER"/>
    <property type="match status" value="1"/>
</dbReference>
<dbReference type="EMBL" id="PVTJ01000008">
    <property type="protein sequence ID" value="PRY56982.1"/>
    <property type="molecule type" value="Genomic_DNA"/>
</dbReference>
<keyword evidence="2" id="KW-0813">Transport</keyword>